<evidence type="ECO:0000313" key="6">
    <source>
        <dbReference type="Proteomes" id="UP000321513"/>
    </source>
</evidence>
<evidence type="ECO:0000256" key="1">
    <source>
        <dbReference type="ARBA" id="ARBA00010990"/>
    </source>
</evidence>
<keyword evidence="6" id="KW-1185">Reference proteome</keyword>
<dbReference type="InterPro" id="IPR008278">
    <property type="entry name" value="4-PPantetheinyl_Trfase_dom"/>
</dbReference>
<organism evidence="5 6">
    <name type="scientific">Segetibacter aerophilus</name>
    <dbReference type="NCBI Taxonomy" id="670293"/>
    <lineage>
        <taxon>Bacteria</taxon>
        <taxon>Pseudomonadati</taxon>
        <taxon>Bacteroidota</taxon>
        <taxon>Chitinophagia</taxon>
        <taxon>Chitinophagales</taxon>
        <taxon>Chitinophagaceae</taxon>
        <taxon>Segetibacter</taxon>
    </lineage>
</organism>
<dbReference type="Proteomes" id="UP000321513">
    <property type="component" value="Unassembled WGS sequence"/>
</dbReference>
<protein>
    <submittedName>
        <fullName evidence="5">4'-phosphopantetheinyl transferase</fullName>
    </submittedName>
</protein>
<evidence type="ECO:0000256" key="2">
    <source>
        <dbReference type="ARBA" id="ARBA00022679"/>
    </source>
</evidence>
<dbReference type="InterPro" id="IPR055066">
    <property type="entry name" value="AASDHPPT_N"/>
</dbReference>
<dbReference type="SUPFAM" id="SSF56214">
    <property type="entry name" value="4'-phosphopantetheinyl transferase"/>
    <property type="match status" value="2"/>
</dbReference>
<feature type="domain" description="4'-phosphopantetheinyl transferase N-terminal" evidence="4">
    <location>
        <begin position="19"/>
        <end position="98"/>
    </location>
</feature>
<dbReference type="AlphaFoldDB" id="A0A512BCZ1"/>
<dbReference type="PANTHER" id="PTHR12215">
    <property type="entry name" value="PHOSPHOPANTETHEINE TRANSFERASE"/>
    <property type="match status" value="1"/>
</dbReference>
<gene>
    <name evidence="5" type="primary">sfp_2</name>
    <name evidence="5" type="ORF">SAE01_22900</name>
</gene>
<dbReference type="GO" id="GO:0000287">
    <property type="term" value="F:magnesium ion binding"/>
    <property type="evidence" value="ECO:0007669"/>
    <property type="project" value="InterPro"/>
</dbReference>
<proteinExistence type="inferred from homology"/>
<dbReference type="PANTHER" id="PTHR12215:SF10">
    <property type="entry name" value="L-AMINOADIPATE-SEMIALDEHYDE DEHYDROGENASE-PHOSPHOPANTETHEINYL TRANSFERASE"/>
    <property type="match status" value="1"/>
</dbReference>
<keyword evidence="2 5" id="KW-0808">Transferase</keyword>
<evidence type="ECO:0000259" key="4">
    <source>
        <dbReference type="Pfam" id="PF22624"/>
    </source>
</evidence>
<dbReference type="Gene3D" id="3.90.470.20">
    <property type="entry name" value="4'-phosphopantetheinyl transferase domain"/>
    <property type="match status" value="2"/>
</dbReference>
<dbReference type="Pfam" id="PF22624">
    <property type="entry name" value="AASDHPPT_N"/>
    <property type="match status" value="1"/>
</dbReference>
<name>A0A512BCZ1_9BACT</name>
<dbReference type="OrthoDB" id="9808281at2"/>
<accession>A0A512BCZ1</accession>
<dbReference type="GO" id="GO:0005829">
    <property type="term" value="C:cytosol"/>
    <property type="evidence" value="ECO:0007669"/>
    <property type="project" value="TreeGrafter"/>
</dbReference>
<dbReference type="Pfam" id="PF01648">
    <property type="entry name" value="ACPS"/>
    <property type="match status" value="1"/>
</dbReference>
<reference evidence="5 6" key="1">
    <citation type="submission" date="2019-07" db="EMBL/GenBank/DDBJ databases">
        <title>Whole genome shotgun sequence of Segetibacter aerophilus NBRC 106135.</title>
        <authorList>
            <person name="Hosoyama A."/>
            <person name="Uohara A."/>
            <person name="Ohji S."/>
            <person name="Ichikawa N."/>
        </authorList>
    </citation>
    <scope>NUCLEOTIDE SEQUENCE [LARGE SCALE GENOMIC DNA]</scope>
    <source>
        <strain evidence="5 6">NBRC 106135</strain>
    </source>
</reference>
<dbReference type="GO" id="GO:0008897">
    <property type="term" value="F:holo-[acyl-carrier-protein] synthase activity"/>
    <property type="evidence" value="ECO:0007669"/>
    <property type="project" value="InterPro"/>
</dbReference>
<evidence type="ECO:0000259" key="3">
    <source>
        <dbReference type="Pfam" id="PF01648"/>
    </source>
</evidence>
<comment type="caution">
    <text evidence="5">The sequence shown here is derived from an EMBL/GenBank/DDBJ whole genome shotgun (WGS) entry which is preliminary data.</text>
</comment>
<dbReference type="GO" id="GO:0019878">
    <property type="term" value="P:lysine biosynthetic process via aminoadipic acid"/>
    <property type="evidence" value="ECO:0007669"/>
    <property type="project" value="TreeGrafter"/>
</dbReference>
<dbReference type="RefSeq" id="WP_147203918.1">
    <property type="nucleotide sequence ID" value="NZ_BJYT01000008.1"/>
</dbReference>
<comment type="similarity">
    <text evidence="1">Belongs to the P-Pant transferase superfamily. Gsp/Sfp/HetI/AcpT family.</text>
</comment>
<dbReference type="EMBL" id="BJYT01000008">
    <property type="protein sequence ID" value="GEO09794.1"/>
    <property type="molecule type" value="Genomic_DNA"/>
</dbReference>
<dbReference type="InterPro" id="IPR037143">
    <property type="entry name" value="4-PPantetheinyl_Trfase_dom_sf"/>
</dbReference>
<sequence>MIKAFYIENKKQLTQEVIDTIEALIGPAEKRKASLYRRWQDKQAYLLGKLLIAEHLEKNGYHTTLLQHLSYTKSNRPFIKTLKGDFNVSHSGDFVICAFSDAQMVGVDIERIQVVDFKDFSNILNNNDEMAIKNADDKYASFFKIWSAKEAILKADGCGLVDDIYKLELDGNVGTFNNKRYYLKEFNIAPSYSSCLASPSPIESFVIERVHLESL</sequence>
<dbReference type="InterPro" id="IPR050559">
    <property type="entry name" value="P-Pant_transferase_sf"/>
</dbReference>
<feature type="domain" description="4'-phosphopantetheinyl transferase" evidence="3">
    <location>
        <begin position="105"/>
        <end position="188"/>
    </location>
</feature>
<evidence type="ECO:0000313" key="5">
    <source>
        <dbReference type="EMBL" id="GEO09794.1"/>
    </source>
</evidence>